<organism evidence="3 4">
    <name type="scientific">Stylonychia lemnae</name>
    <name type="common">Ciliate</name>
    <dbReference type="NCBI Taxonomy" id="5949"/>
    <lineage>
        <taxon>Eukaryota</taxon>
        <taxon>Sar</taxon>
        <taxon>Alveolata</taxon>
        <taxon>Ciliophora</taxon>
        <taxon>Intramacronucleata</taxon>
        <taxon>Spirotrichea</taxon>
        <taxon>Stichotrichia</taxon>
        <taxon>Sporadotrichida</taxon>
        <taxon>Oxytrichidae</taxon>
        <taxon>Stylonychinae</taxon>
        <taxon>Stylonychia</taxon>
    </lineage>
</organism>
<dbReference type="EMBL" id="CCKQ01006897">
    <property type="protein sequence ID" value="CDW78239.1"/>
    <property type="molecule type" value="Genomic_DNA"/>
</dbReference>
<evidence type="ECO:0008006" key="5">
    <source>
        <dbReference type="Google" id="ProtNLM"/>
    </source>
</evidence>
<accession>A0A078A7M1</accession>
<reference evidence="3 4" key="1">
    <citation type="submission" date="2014-06" db="EMBL/GenBank/DDBJ databases">
        <authorList>
            <person name="Swart Estienne"/>
        </authorList>
    </citation>
    <scope>NUCLEOTIDE SEQUENCE [LARGE SCALE GENOMIC DNA]</scope>
    <source>
        <strain evidence="3 4">130c</strain>
    </source>
</reference>
<evidence type="ECO:0000313" key="3">
    <source>
        <dbReference type="EMBL" id="CDW78239.1"/>
    </source>
</evidence>
<feature type="region of interest" description="Disordered" evidence="1">
    <location>
        <begin position="132"/>
        <end position="213"/>
    </location>
</feature>
<proteinExistence type="predicted"/>
<name>A0A078A7M1_STYLE</name>
<feature type="compositionally biased region" description="Polar residues" evidence="1">
    <location>
        <begin position="158"/>
        <end position="173"/>
    </location>
</feature>
<gene>
    <name evidence="3" type="primary">Contig16729.g17823</name>
    <name evidence="3" type="ORF">STYLEM_7214</name>
</gene>
<feature type="transmembrane region" description="Helical" evidence="2">
    <location>
        <begin position="75"/>
        <end position="96"/>
    </location>
</feature>
<feature type="region of interest" description="Disordered" evidence="1">
    <location>
        <begin position="227"/>
        <end position="253"/>
    </location>
</feature>
<keyword evidence="2" id="KW-0812">Transmembrane</keyword>
<evidence type="ECO:0000256" key="1">
    <source>
        <dbReference type="SAM" id="MobiDB-lite"/>
    </source>
</evidence>
<sequence>MDQGSFCQSDNDCETICCFNLKCDIKNNCLNRDLLLANYQNQVCDRDQDCPDSSCCVAKQCLSDDKCFKLFKSPLILGVFLSLPYFGILFLIANYYSKKEIKKRDQVLKQNEEFERVQNAFKDPDFSSKFEHEESKLGKTDKSKVENSEILLEDDADSATQGENSSKLSQNMEGSPHRGSARSPHKNITSNTSEKTKKAQTAKHQTQAKVEQDFSQSLRKLKQNLSKNMPISARNQNNHGQSGYDDQDDGYIPYDEKMLAPKAPSQTSARGQLINFQSSQIDYNDLHDQQKQAKDQSYQFEDFNNMLQAAQPGIQQLAKKGKKGGNKLISKKRGKKNNYSDAFIKNPYQQDVLEEEGKQHNVLDESSTIYGAFNLSSQGFNVKMDNANDLKVNNKAKNSTFVGATQSNKQIFQEKKKQVNQLFQEFKDTENIAHIPISKN</sequence>
<evidence type="ECO:0000256" key="2">
    <source>
        <dbReference type="SAM" id="Phobius"/>
    </source>
</evidence>
<keyword evidence="4" id="KW-1185">Reference proteome</keyword>
<feature type="compositionally biased region" description="Basic and acidic residues" evidence="1">
    <location>
        <begin position="132"/>
        <end position="147"/>
    </location>
</feature>
<keyword evidence="2" id="KW-0472">Membrane</keyword>
<protein>
    <recommendedName>
        <fullName evidence="5">Transmembrane protein</fullName>
    </recommendedName>
</protein>
<evidence type="ECO:0000313" key="4">
    <source>
        <dbReference type="Proteomes" id="UP000039865"/>
    </source>
</evidence>
<keyword evidence="2" id="KW-1133">Transmembrane helix</keyword>
<dbReference type="Proteomes" id="UP000039865">
    <property type="component" value="Unassembled WGS sequence"/>
</dbReference>
<feature type="compositionally biased region" description="Polar residues" evidence="1">
    <location>
        <begin position="227"/>
        <end position="239"/>
    </location>
</feature>
<dbReference type="AlphaFoldDB" id="A0A078A7M1"/>
<dbReference type="InParanoid" id="A0A078A7M1"/>